<evidence type="ECO:0000313" key="2">
    <source>
        <dbReference type="Proteomes" id="UP000182888"/>
    </source>
</evidence>
<proteinExistence type="predicted"/>
<evidence type="ECO:0000313" key="1">
    <source>
        <dbReference type="EMBL" id="CDX57147.1"/>
    </source>
</evidence>
<name>A0A0K2VYW0_MESPL</name>
<accession>A0A0K2VYW0</accession>
<protein>
    <submittedName>
        <fullName evidence="1">Uncharacterized protein</fullName>
    </submittedName>
</protein>
<dbReference type="AlphaFoldDB" id="A0A0K2VYW0"/>
<gene>
    <name evidence="1" type="ORF">MPL1032_200092</name>
</gene>
<dbReference type="EMBL" id="CCND01000013">
    <property type="protein sequence ID" value="CDX57147.1"/>
    <property type="molecule type" value="Genomic_DNA"/>
</dbReference>
<organism evidence="1 2">
    <name type="scientific">Mesorhizobium plurifarium</name>
    <dbReference type="NCBI Taxonomy" id="69974"/>
    <lineage>
        <taxon>Bacteria</taxon>
        <taxon>Pseudomonadati</taxon>
        <taxon>Pseudomonadota</taxon>
        <taxon>Alphaproteobacteria</taxon>
        <taxon>Hyphomicrobiales</taxon>
        <taxon>Phyllobacteriaceae</taxon>
        <taxon>Mesorhizobium</taxon>
    </lineage>
</organism>
<sequence>MTGGLPAAECNVITYQIEMKMHFFRQAASNGDELAHNSVATRRRTTYDRYVMVPEPQGEG</sequence>
<reference evidence="2" key="1">
    <citation type="submission" date="2014-08" db="EMBL/GenBank/DDBJ databases">
        <authorList>
            <person name="Edwards T."/>
        </authorList>
    </citation>
    <scope>NUCLEOTIDE SEQUENCE [LARGE SCALE GENOMIC DNA]</scope>
</reference>
<dbReference type="Proteomes" id="UP000182888">
    <property type="component" value="Unassembled WGS sequence"/>
</dbReference>